<protein>
    <submittedName>
        <fullName evidence="7">RNA polymerase sigma factor</fullName>
    </submittedName>
</protein>
<keyword evidence="2" id="KW-0805">Transcription regulation</keyword>
<sequence length="192" mass="22786">MRELDITPWVEGLAAGDQEAFRRVYEATVQDVYRTATFLLGNPRDVEDVMNEVYMKLWTSIAGYDSNRPFRHWLHGIVVRQVQDWRRKTWRRFRLFERKAMLEVERVQMAPDTSIVLHETSREMLEAIQGLSYKLRVVVILRYYHDYSLNEIAGILDIPLGTVKSRHHLALKALREHAVLLMDDKEEPYYVH</sequence>
<organism evidence="7 8">
    <name type="scientific">Paenibacillus albidus</name>
    <dbReference type="NCBI Taxonomy" id="2041023"/>
    <lineage>
        <taxon>Bacteria</taxon>
        <taxon>Bacillati</taxon>
        <taxon>Bacillota</taxon>
        <taxon>Bacilli</taxon>
        <taxon>Bacillales</taxon>
        <taxon>Paenibacillaceae</taxon>
        <taxon>Paenibacillus</taxon>
    </lineage>
</organism>
<dbReference type="PANTHER" id="PTHR43133:SF60">
    <property type="entry name" value="RNA POLYMERASE SIGMA FACTOR SIGV"/>
    <property type="match status" value="1"/>
</dbReference>
<evidence type="ECO:0000259" key="5">
    <source>
        <dbReference type="Pfam" id="PF04542"/>
    </source>
</evidence>
<comment type="similarity">
    <text evidence="1">Belongs to the sigma-70 factor family. ECF subfamily.</text>
</comment>
<reference evidence="7" key="2">
    <citation type="submission" date="2020-09" db="EMBL/GenBank/DDBJ databases">
        <authorList>
            <person name="Sun Q."/>
            <person name="Zhou Y."/>
        </authorList>
    </citation>
    <scope>NUCLEOTIDE SEQUENCE</scope>
    <source>
        <strain evidence="7">CGMCC 1.16134</strain>
    </source>
</reference>
<keyword evidence="3" id="KW-0731">Sigma factor</keyword>
<dbReference type="NCBIfam" id="NF009195">
    <property type="entry name" value="PRK12543.1"/>
    <property type="match status" value="1"/>
</dbReference>
<feature type="domain" description="RNA polymerase sigma-70 region 2" evidence="5">
    <location>
        <begin position="25"/>
        <end position="92"/>
    </location>
</feature>
<dbReference type="Pfam" id="PF04542">
    <property type="entry name" value="Sigma70_r2"/>
    <property type="match status" value="1"/>
</dbReference>
<gene>
    <name evidence="7" type="ORF">GCM10010912_02090</name>
</gene>
<dbReference type="GO" id="GO:0003677">
    <property type="term" value="F:DNA binding"/>
    <property type="evidence" value="ECO:0007669"/>
    <property type="project" value="InterPro"/>
</dbReference>
<dbReference type="CDD" id="cd06171">
    <property type="entry name" value="Sigma70_r4"/>
    <property type="match status" value="1"/>
</dbReference>
<accession>A0A917BXJ3</accession>
<keyword evidence="8" id="KW-1185">Reference proteome</keyword>
<evidence type="ECO:0000259" key="6">
    <source>
        <dbReference type="Pfam" id="PF08281"/>
    </source>
</evidence>
<feature type="domain" description="RNA polymerase sigma factor 70 region 4 type 2" evidence="6">
    <location>
        <begin position="122"/>
        <end position="174"/>
    </location>
</feature>
<dbReference type="InterPro" id="IPR036388">
    <property type="entry name" value="WH-like_DNA-bd_sf"/>
</dbReference>
<comment type="caution">
    <text evidence="7">The sequence shown here is derived from an EMBL/GenBank/DDBJ whole genome shotgun (WGS) entry which is preliminary data.</text>
</comment>
<evidence type="ECO:0000313" key="8">
    <source>
        <dbReference type="Proteomes" id="UP000637643"/>
    </source>
</evidence>
<dbReference type="AlphaFoldDB" id="A0A917BXJ3"/>
<dbReference type="NCBIfam" id="TIGR02937">
    <property type="entry name" value="sigma70-ECF"/>
    <property type="match status" value="1"/>
</dbReference>
<dbReference type="InterPro" id="IPR014284">
    <property type="entry name" value="RNA_pol_sigma-70_dom"/>
</dbReference>
<dbReference type="EMBL" id="BMKR01000001">
    <property type="protein sequence ID" value="GGF60440.1"/>
    <property type="molecule type" value="Genomic_DNA"/>
</dbReference>
<dbReference type="SUPFAM" id="SSF88659">
    <property type="entry name" value="Sigma3 and sigma4 domains of RNA polymerase sigma factors"/>
    <property type="match status" value="1"/>
</dbReference>
<dbReference type="SUPFAM" id="SSF88946">
    <property type="entry name" value="Sigma2 domain of RNA polymerase sigma factors"/>
    <property type="match status" value="1"/>
</dbReference>
<dbReference type="PANTHER" id="PTHR43133">
    <property type="entry name" value="RNA POLYMERASE ECF-TYPE SIGMA FACTO"/>
    <property type="match status" value="1"/>
</dbReference>
<evidence type="ECO:0000256" key="1">
    <source>
        <dbReference type="ARBA" id="ARBA00010641"/>
    </source>
</evidence>
<dbReference type="Proteomes" id="UP000637643">
    <property type="component" value="Unassembled WGS sequence"/>
</dbReference>
<dbReference type="GO" id="GO:0006352">
    <property type="term" value="P:DNA-templated transcription initiation"/>
    <property type="evidence" value="ECO:0007669"/>
    <property type="project" value="InterPro"/>
</dbReference>
<dbReference type="RefSeq" id="WP_189021753.1">
    <property type="nucleotide sequence ID" value="NZ_BMKR01000001.1"/>
</dbReference>
<dbReference type="InterPro" id="IPR013249">
    <property type="entry name" value="RNA_pol_sigma70_r4_t2"/>
</dbReference>
<evidence type="ECO:0000313" key="7">
    <source>
        <dbReference type="EMBL" id="GGF60440.1"/>
    </source>
</evidence>
<dbReference type="Pfam" id="PF08281">
    <property type="entry name" value="Sigma70_r4_2"/>
    <property type="match status" value="1"/>
</dbReference>
<dbReference type="InterPro" id="IPR039425">
    <property type="entry name" value="RNA_pol_sigma-70-like"/>
</dbReference>
<reference evidence="7" key="1">
    <citation type="journal article" date="2014" name="Int. J. Syst. Evol. Microbiol.">
        <title>Complete genome sequence of Corynebacterium casei LMG S-19264T (=DSM 44701T), isolated from a smear-ripened cheese.</title>
        <authorList>
            <consortium name="US DOE Joint Genome Institute (JGI-PGF)"/>
            <person name="Walter F."/>
            <person name="Albersmeier A."/>
            <person name="Kalinowski J."/>
            <person name="Ruckert C."/>
        </authorList>
    </citation>
    <scope>NUCLEOTIDE SEQUENCE</scope>
    <source>
        <strain evidence="7">CGMCC 1.16134</strain>
    </source>
</reference>
<dbReference type="Gene3D" id="1.10.10.10">
    <property type="entry name" value="Winged helix-like DNA-binding domain superfamily/Winged helix DNA-binding domain"/>
    <property type="match status" value="1"/>
</dbReference>
<name>A0A917BXJ3_9BACL</name>
<keyword evidence="4" id="KW-0804">Transcription</keyword>
<dbReference type="InterPro" id="IPR013324">
    <property type="entry name" value="RNA_pol_sigma_r3/r4-like"/>
</dbReference>
<evidence type="ECO:0000256" key="3">
    <source>
        <dbReference type="ARBA" id="ARBA00023082"/>
    </source>
</evidence>
<dbReference type="InterPro" id="IPR007627">
    <property type="entry name" value="RNA_pol_sigma70_r2"/>
</dbReference>
<dbReference type="InterPro" id="IPR013325">
    <property type="entry name" value="RNA_pol_sigma_r2"/>
</dbReference>
<dbReference type="GO" id="GO:0016987">
    <property type="term" value="F:sigma factor activity"/>
    <property type="evidence" value="ECO:0007669"/>
    <property type="project" value="UniProtKB-KW"/>
</dbReference>
<evidence type="ECO:0000256" key="4">
    <source>
        <dbReference type="ARBA" id="ARBA00023163"/>
    </source>
</evidence>
<proteinExistence type="inferred from homology"/>
<evidence type="ECO:0000256" key="2">
    <source>
        <dbReference type="ARBA" id="ARBA00023015"/>
    </source>
</evidence>
<dbReference type="Gene3D" id="1.10.1740.10">
    <property type="match status" value="1"/>
</dbReference>